<evidence type="ECO:0000256" key="6">
    <source>
        <dbReference type="HAMAP-Rule" id="MF_00360"/>
    </source>
</evidence>
<dbReference type="HAMAP" id="MF_00360">
    <property type="entry name" value="Ribosomal_bS6"/>
    <property type="match status" value="1"/>
</dbReference>
<sequence>MEKTIAKQPYEVVVLMHPDSTLEEQKDLFKKNKGTIESFQGSVNSLETWGKRNLATQIGKLKKAIYFHSTFEADTQAIAELERTMRINDKVLRFMHTRLDERVPLAKFVEGFKKGLSESAAREKEREAKMLARKAAFAAAKADRSDRSDRE</sequence>
<dbReference type="Gene3D" id="3.30.70.60">
    <property type="match status" value="1"/>
</dbReference>
<keyword evidence="8" id="KW-1185">Reference proteome</keyword>
<evidence type="ECO:0000256" key="5">
    <source>
        <dbReference type="ARBA" id="ARBA00035294"/>
    </source>
</evidence>
<dbReference type="GO" id="GO:0005840">
    <property type="term" value="C:ribosome"/>
    <property type="evidence" value="ECO:0007669"/>
    <property type="project" value="UniProtKB-KW"/>
</dbReference>
<dbReference type="EMBL" id="JANRMI010000001">
    <property type="protein sequence ID" value="MDG0814891.1"/>
    <property type="molecule type" value="Genomic_DNA"/>
</dbReference>
<gene>
    <name evidence="6 7" type="primary">rpsF</name>
    <name evidence="7" type="ORF">NWE73_00860</name>
</gene>
<evidence type="ECO:0000256" key="4">
    <source>
        <dbReference type="ARBA" id="ARBA00035104"/>
    </source>
</evidence>
<accession>A0ABT6DG94</accession>
<evidence type="ECO:0000256" key="1">
    <source>
        <dbReference type="ARBA" id="ARBA00009512"/>
    </source>
</evidence>
<protein>
    <recommendedName>
        <fullName evidence="5 6">Small ribosomal subunit protein bS6</fullName>
    </recommendedName>
</protein>
<dbReference type="SUPFAM" id="SSF54995">
    <property type="entry name" value="Ribosomal protein S6"/>
    <property type="match status" value="1"/>
</dbReference>
<comment type="function">
    <text evidence="4 6">Binds together with bS18 to 16S ribosomal RNA.</text>
</comment>
<keyword evidence="2 6" id="KW-0689">Ribosomal protein</keyword>
<dbReference type="Pfam" id="PF01250">
    <property type="entry name" value="Ribosomal_S6"/>
    <property type="match status" value="1"/>
</dbReference>
<name>A0ABT6DG94_9BACT</name>
<comment type="caution">
    <text evidence="7">The sequence shown here is derived from an EMBL/GenBank/DDBJ whole genome shotgun (WGS) entry which is preliminary data.</text>
</comment>
<keyword evidence="6" id="KW-0699">rRNA-binding</keyword>
<dbReference type="InterPro" id="IPR020814">
    <property type="entry name" value="Ribosomal_S6_plastid/chlpt"/>
</dbReference>
<comment type="similarity">
    <text evidence="1 6">Belongs to the bacterial ribosomal protein bS6 family.</text>
</comment>
<evidence type="ECO:0000313" key="8">
    <source>
        <dbReference type="Proteomes" id="UP001152321"/>
    </source>
</evidence>
<dbReference type="InterPro" id="IPR035980">
    <property type="entry name" value="Ribosomal_bS6_sf"/>
</dbReference>
<keyword evidence="6" id="KW-0694">RNA-binding</keyword>
<keyword evidence="3 6" id="KW-0687">Ribonucleoprotein</keyword>
<dbReference type="CDD" id="cd00473">
    <property type="entry name" value="bS6"/>
    <property type="match status" value="1"/>
</dbReference>
<dbReference type="InterPro" id="IPR000529">
    <property type="entry name" value="Ribosomal_bS6"/>
</dbReference>
<dbReference type="InterPro" id="IPR014717">
    <property type="entry name" value="Transl_elong_EF1B/ribsomal_bS6"/>
</dbReference>
<dbReference type="NCBIfam" id="TIGR00166">
    <property type="entry name" value="S6"/>
    <property type="match status" value="1"/>
</dbReference>
<dbReference type="RefSeq" id="WP_277576373.1">
    <property type="nucleotide sequence ID" value="NZ_JANRMI010000001.1"/>
</dbReference>
<evidence type="ECO:0000256" key="2">
    <source>
        <dbReference type="ARBA" id="ARBA00022980"/>
    </source>
</evidence>
<proteinExistence type="inferred from homology"/>
<organism evidence="7 8">
    <name type="scientific">Bdellovibrio svalbardensis</name>
    <dbReference type="NCBI Taxonomy" id="2972972"/>
    <lineage>
        <taxon>Bacteria</taxon>
        <taxon>Pseudomonadati</taxon>
        <taxon>Bdellovibrionota</taxon>
        <taxon>Bdellovibrionia</taxon>
        <taxon>Bdellovibrionales</taxon>
        <taxon>Pseudobdellovibrionaceae</taxon>
        <taxon>Bdellovibrio</taxon>
    </lineage>
</organism>
<dbReference type="Proteomes" id="UP001152321">
    <property type="component" value="Unassembled WGS sequence"/>
</dbReference>
<dbReference type="PANTHER" id="PTHR21011:SF1">
    <property type="entry name" value="SMALL RIBOSOMAL SUBUNIT PROTEIN BS6M"/>
    <property type="match status" value="1"/>
</dbReference>
<dbReference type="PANTHER" id="PTHR21011">
    <property type="entry name" value="MITOCHONDRIAL 28S RIBOSOMAL PROTEIN S6"/>
    <property type="match status" value="1"/>
</dbReference>
<evidence type="ECO:0000256" key="3">
    <source>
        <dbReference type="ARBA" id="ARBA00023274"/>
    </source>
</evidence>
<evidence type="ECO:0000313" key="7">
    <source>
        <dbReference type="EMBL" id="MDG0814891.1"/>
    </source>
</evidence>
<reference evidence="7" key="1">
    <citation type="submission" date="2022-08" db="EMBL/GenBank/DDBJ databases">
        <title>Novel Bdellovibrio Species Isolated from Svalbard: Designation Bdellovibrio svalbardensis.</title>
        <authorList>
            <person name="Mitchell R.J."/>
            <person name="Choi S.Y."/>
        </authorList>
    </citation>
    <scope>NUCLEOTIDE SEQUENCE</scope>
    <source>
        <strain evidence="7">PAP01</strain>
    </source>
</reference>